<evidence type="ECO:0000313" key="3">
    <source>
        <dbReference type="Proteomes" id="UP000298030"/>
    </source>
</evidence>
<sequence>MRRTPASPSAFEWQVVQNYQDVEEGDSVWTLKGSRRGGARQGGKDDQRCDPKGYEGEPWLGSSLLRIARRSPGLWGPRERALRVCAMKVGLISPVSRENNTIVIVGAESEINNAKDAILKLAASNNGPRGGRRHHDD</sequence>
<dbReference type="STRING" id="71717.A0A4Y7S881"/>
<name>A0A4Y7S881_COPMI</name>
<evidence type="ECO:0000313" key="2">
    <source>
        <dbReference type="EMBL" id="TEB17654.1"/>
    </source>
</evidence>
<organism evidence="2 3">
    <name type="scientific">Coprinellus micaceus</name>
    <name type="common">Glistening ink-cap mushroom</name>
    <name type="synonym">Coprinus micaceus</name>
    <dbReference type="NCBI Taxonomy" id="71717"/>
    <lineage>
        <taxon>Eukaryota</taxon>
        <taxon>Fungi</taxon>
        <taxon>Dikarya</taxon>
        <taxon>Basidiomycota</taxon>
        <taxon>Agaricomycotina</taxon>
        <taxon>Agaricomycetes</taxon>
        <taxon>Agaricomycetidae</taxon>
        <taxon>Agaricales</taxon>
        <taxon>Agaricineae</taxon>
        <taxon>Psathyrellaceae</taxon>
        <taxon>Coprinellus</taxon>
    </lineage>
</organism>
<feature type="region of interest" description="Disordered" evidence="1">
    <location>
        <begin position="32"/>
        <end position="54"/>
    </location>
</feature>
<comment type="caution">
    <text evidence="2">The sequence shown here is derived from an EMBL/GenBank/DDBJ whole genome shotgun (WGS) entry which is preliminary data.</text>
</comment>
<dbReference type="EMBL" id="QPFP01000298">
    <property type="protein sequence ID" value="TEB17654.1"/>
    <property type="molecule type" value="Genomic_DNA"/>
</dbReference>
<gene>
    <name evidence="2" type="ORF">FA13DRAFT_701470</name>
</gene>
<accession>A0A4Y7S881</accession>
<dbReference type="AlphaFoldDB" id="A0A4Y7S881"/>
<proteinExistence type="predicted"/>
<keyword evidence="3" id="KW-1185">Reference proteome</keyword>
<feature type="compositionally biased region" description="Basic and acidic residues" evidence="1">
    <location>
        <begin position="42"/>
        <end position="54"/>
    </location>
</feature>
<dbReference type="OrthoDB" id="10027144at2759"/>
<protein>
    <recommendedName>
        <fullName evidence="4">K Homology domain-containing protein</fullName>
    </recommendedName>
</protein>
<reference evidence="2 3" key="1">
    <citation type="journal article" date="2019" name="Nat. Ecol. Evol.">
        <title>Megaphylogeny resolves global patterns of mushroom evolution.</title>
        <authorList>
            <person name="Varga T."/>
            <person name="Krizsan K."/>
            <person name="Foldi C."/>
            <person name="Dima B."/>
            <person name="Sanchez-Garcia M."/>
            <person name="Sanchez-Ramirez S."/>
            <person name="Szollosi G.J."/>
            <person name="Szarkandi J.G."/>
            <person name="Papp V."/>
            <person name="Albert L."/>
            <person name="Andreopoulos W."/>
            <person name="Angelini C."/>
            <person name="Antonin V."/>
            <person name="Barry K.W."/>
            <person name="Bougher N.L."/>
            <person name="Buchanan P."/>
            <person name="Buyck B."/>
            <person name="Bense V."/>
            <person name="Catcheside P."/>
            <person name="Chovatia M."/>
            <person name="Cooper J."/>
            <person name="Damon W."/>
            <person name="Desjardin D."/>
            <person name="Finy P."/>
            <person name="Geml J."/>
            <person name="Haridas S."/>
            <person name="Hughes K."/>
            <person name="Justo A."/>
            <person name="Karasinski D."/>
            <person name="Kautmanova I."/>
            <person name="Kiss B."/>
            <person name="Kocsube S."/>
            <person name="Kotiranta H."/>
            <person name="LaButti K.M."/>
            <person name="Lechner B.E."/>
            <person name="Liimatainen K."/>
            <person name="Lipzen A."/>
            <person name="Lukacs Z."/>
            <person name="Mihaltcheva S."/>
            <person name="Morgado L.N."/>
            <person name="Niskanen T."/>
            <person name="Noordeloos M.E."/>
            <person name="Ohm R.A."/>
            <person name="Ortiz-Santana B."/>
            <person name="Ovrebo C."/>
            <person name="Racz N."/>
            <person name="Riley R."/>
            <person name="Savchenko A."/>
            <person name="Shiryaev A."/>
            <person name="Soop K."/>
            <person name="Spirin V."/>
            <person name="Szebenyi C."/>
            <person name="Tomsovsky M."/>
            <person name="Tulloss R.E."/>
            <person name="Uehling J."/>
            <person name="Grigoriev I.V."/>
            <person name="Vagvolgyi C."/>
            <person name="Papp T."/>
            <person name="Martin F.M."/>
            <person name="Miettinen O."/>
            <person name="Hibbett D.S."/>
            <person name="Nagy L.G."/>
        </authorList>
    </citation>
    <scope>NUCLEOTIDE SEQUENCE [LARGE SCALE GENOMIC DNA]</scope>
    <source>
        <strain evidence="2 3">FP101781</strain>
    </source>
</reference>
<dbReference type="Proteomes" id="UP000298030">
    <property type="component" value="Unassembled WGS sequence"/>
</dbReference>
<evidence type="ECO:0008006" key="4">
    <source>
        <dbReference type="Google" id="ProtNLM"/>
    </source>
</evidence>
<evidence type="ECO:0000256" key="1">
    <source>
        <dbReference type="SAM" id="MobiDB-lite"/>
    </source>
</evidence>